<dbReference type="SUPFAM" id="SSF81383">
    <property type="entry name" value="F-box domain"/>
    <property type="match status" value="1"/>
</dbReference>
<accession>A0A9P6RBZ9</accession>
<organism evidence="3 4">
    <name type="scientific">Linnemannia gamsii</name>
    <dbReference type="NCBI Taxonomy" id="64522"/>
    <lineage>
        <taxon>Eukaryota</taxon>
        <taxon>Fungi</taxon>
        <taxon>Fungi incertae sedis</taxon>
        <taxon>Mucoromycota</taxon>
        <taxon>Mortierellomycotina</taxon>
        <taxon>Mortierellomycetes</taxon>
        <taxon>Mortierellales</taxon>
        <taxon>Mortierellaceae</taxon>
        <taxon>Linnemannia</taxon>
    </lineage>
</organism>
<evidence type="ECO:0000313" key="4">
    <source>
        <dbReference type="Proteomes" id="UP000823405"/>
    </source>
</evidence>
<feature type="compositionally biased region" description="Polar residues" evidence="1">
    <location>
        <begin position="176"/>
        <end position="189"/>
    </location>
</feature>
<dbReference type="Pfam" id="PF12937">
    <property type="entry name" value="F-box-like"/>
    <property type="match status" value="1"/>
</dbReference>
<dbReference type="PROSITE" id="PS50181">
    <property type="entry name" value="FBOX"/>
    <property type="match status" value="1"/>
</dbReference>
<feature type="region of interest" description="Disordered" evidence="1">
    <location>
        <begin position="44"/>
        <end position="69"/>
    </location>
</feature>
<feature type="region of interest" description="Disordered" evidence="1">
    <location>
        <begin position="124"/>
        <end position="189"/>
    </location>
</feature>
<name>A0A9P6RBZ9_9FUNG</name>
<dbReference type="InterPro" id="IPR001810">
    <property type="entry name" value="F-box_dom"/>
</dbReference>
<protein>
    <recommendedName>
        <fullName evidence="2">F-box domain-containing protein</fullName>
    </recommendedName>
</protein>
<feature type="compositionally biased region" description="Low complexity" evidence="1">
    <location>
        <begin position="49"/>
        <end position="60"/>
    </location>
</feature>
<dbReference type="SMART" id="SM00256">
    <property type="entry name" value="FBOX"/>
    <property type="match status" value="1"/>
</dbReference>
<evidence type="ECO:0000313" key="3">
    <source>
        <dbReference type="EMBL" id="KAG0316881.1"/>
    </source>
</evidence>
<proteinExistence type="predicted"/>
<dbReference type="AlphaFoldDB" id="A0A9P6RBZ9"/>
<gene>
    <name evidence="3" type="ORF">BGZ97_006224</name>
</gene>
<keyword evidence="4" id="KW-1185">Reference proteome</keyword>
<dbReference type="OrthoDB" id="2411074at2759"/>
<comment type="caution">
    <text evidence="3">The sequence shown here is derived from an EMBL/GenBank/DDBJ whole genome shotgun (WGS) entry which is preliminary data.</text>
</comment>
<dbReference type="Gene3D" id="1.20.1280.50">
    <property type="match status" value="1"/>
</dbReference>
<dbReference type="EMBL" id="JAAAIN010000277">
    <property type="protein sequence ID" value="KAG0316881.1"/>
    <property type="molecule type" value="Genomic_DNA"/>
</dbReference>
<evidence type="ECO:0000256" key="1">
    <source>
        <dbReference type="SAM" id="MobiDB-lite"/>
    </source>
</evidence>
<feature type="domain" description="F-box" evidence="2">
    <location>
        <begin position="203"/>
        <end position="243"/>
    </location>
</feature>
<sequence>MAGSFETAILAHNDAHYSRAEPAVFPTSRFATATAVKESTIDKSINRKSATSTASSSGGTESQTREKETWTLIPVSALNREVTLAGSRQVDKATQTEPMERGAFVRGSTSTRGSCGRTVSFHPDISVSSVDPETEEYSNQEAYYDPSHNGPYNYDHHSYTKFNSRSSADKRRKLNFTPNGTEGSTSTSPIVLQPKMMDPCFLLPLEIWHQILSYMRPSQMTKASLVSKTWLEATRFHPIWKTICENGQLGIPKRKYRSFMALACASSYWVCELCLSHNHGRPLMSNIPLEIPIDEYGGEPWSLCLNCRNRYYETHEERSYVYKGNEIYRPDLEGMDSAKKNNVWRAHGGFVGAFAHTRKTAVVRRLLCMARSRDAWESRPSKVANK</sequence>
<dbReference type="Proteomes" id="UP000823405">
    <property type="component" value="Unassembled WGS sequence"/>
</dbReference>
<reference evidence="3" key="1">
    <citation type="journal article" date="2020" name="Fungal Divers.">
        <title>Resolving the Mortierellaceae phylogeny through synthesis of multi-gene phylogenetics and phylogenomics.</title>
        <authorList>
            <person name="Vandepol N."/>
            <person name="Liber J."/>
            <person name="Desiro A."/>
            <person name="Na H."/>
            <person name="Kennedy M."/>
            <person name="Barry K."/>
            <person name="Grigoriev I.V."/>
            <person name="Miller A.N."/>
            <person name="O'Donnell K."/>
            <person name="Stajich J.E."/>
            <person name="Bonito G."/>
        </authorList>
    </citation>
    <scope>NUCLEOTIDE SEQUENCE</scope>
    <source>
        <strain evidence="3">NVP60</strain>
    </source>
</reference>
<evidence type="ECO:0000259" key="2">
    <source>
        <dbReference type="PROSITE" id="PS50181"/>
    </source>
</evidence>
<dbReference type="InterPro" id="IPR036047">
    <property type="entry name" value="F-box-like_dom_sf"/>
</dbReference>